<dbReference type="Proteomes" id="UP001153719">
    <property type="component" value="Chromosome"/>
</dbReference>
<sequence length="462" mass="52260">MNKPLFNLTIIALSLVVASCTTTITAPDPSKSFPESFPKSESQRSPSQPIDVSINIDGTASMLGFVTIPDSEYNQILGSIERATSSLSDKSSGKYYRFGIKKEPFQDNNGVIEAQSASFYNLYNSNLFETHLKTVIPNPHPANQLSIIVTDLYTDPQQSQINQILDPIKNNFNQNLNYAVGIMAFRSQFDGTIFDIGLGKQEKNYTTNSQDSKTFRPFYVLVLGDYSLVHKFFDFFQKDSSIKPQESVIFFPHPLEKPLFLNINDQDKSSLASGVQRNVNINNGTVQVTTKNRQLVERIVLTKDYQNEKMQWEIPYSLLPETLPLEFEFEPELKKYGQSSCENLPKIQVNQEKSDGTKLVISPDFSTLTEPGVYQLIINVKVKDFQTPKWWQDWSFEQPQDFKPNKTYKLSPLLSDLKDATVLKMPTQNKNSADVCQTVSETPDSNKNSGAIGQLVYIIQKD</sequence>
<dbReference type="AlphaFoldDB" id="A0A9W4CEM4"/>
<feature type="compositionally biased region" description="Low complexity" evidence="1">
    <location>
        <begin position="29"/>
        <end position="40"/>
    </location>
</feature>
<accession>A0A9W4CEM4</accession>
<feature type="region of interest" description="Disordered" evidence="1">
    <location>
        <begin position="28"/>
        <end position="50"/>
    </location>
</feature>
<organism evidence="3 4">
    <name type="scientific">Planktothrix pseudagardhii</name>
    <dbReference type="NCBI Taxonomy" id="132604"/>
    <lineage>
        <taxon>Bacteria</taxon>
        <taxon>Bacillati</taxon>
        <taxon>Cyanobacteriota</taxon>
        <taxon>Cyanophyceae</taxon>
        <taxon>Oscillatoriophycideae</taxon>
        <taxon>Oscillatoriales</taxon>
        <taxon>Microcoleaceae</taxon>
        <taxon>Planktothrix</taxon>
    </lineage>
</organism>
<dbReference type="PROSITE" id="PS51257">
    <property type="entry name" value="PROKAR_LIPOPROTEIN"/>
    <property type="match status" value="1"/>
</dbReference>
<dbReference type="KEGG" id="ppsu:NO713_00463"/>
<name>A0A9W4CEM4_9CYAN</name>
<evidence type="ECO:0000256" key="1">
    <source>
        <dbReference type="SAM" id="MobiDB-lite"/>
    </source>
</evidence>
<proteinExistence type="predicted"/>
<evidence type="ECO:0000313" key="4">
    <source>
        <dbReference type="Proteomes" id="UP001153719"/>
    </source>
</evidence>
<gene>
    <name evidence="3" type="ORF">NO713_00463</name>
</gene>
<dbReference type="RefSeq" id="WP_254172909.1">
    <property type="nucleotide sequence ID" value="NZ_LR882967.1"/>
</dbReference>
<evidence type="ECO:0008006" key="5">
    <source>
        <dbReference type="Google" id="ProtNLM"/>
    </source>
</evidence>
<keyword evidence="2" id="KW-0732">Signal</keyword>
<protein>
    <recommendedName>
        <fullName evidence="5">VWA domain-containing protein</fullName>
    </recommendedName>
</protein>
<keyword evidence="4" id="KW-1185">Reference proteome</keyword>
<evidence type="ECO:0000313" key="3">
    <source>
        <dbReference type="EMBL" id="CAD5917808.1"/>
    </source>
</evidence>
<evidence type="ECO:0000256" key="2">
    <source>
        <dbReference type="SAM" id="SignalP"/>
    </source>
</evidence>
<dbReference type="EMBL" id="LR882967">
    <property type="protein sequence ID" value="CAD5917808.1"/>
    <property type="molecule type" value="Genomic_DNA"/>
</dbReference>
<feature type="signal peptide" evidence="2">
    <location>
        <begin position="1"/>
        <end position="26"/>
    </location>
</feature>
<feature type="chain" id="PRO_5040725921" description="VWA domain-containing protein" evidence="2">
    <location>
        <begin position="27"/>
        <end position="462"/>
    </location>
</feature>
<reference evidence="3" key="1">
    <citation type="submission" date="2020-09" db="EMBL/GenBank/DDBJ databases">
        <authorList>
            <person name="Blom J."/>
        </authorList>
    </citation>
    <scope>NUCLEOTIDE SEQUENCE</scope>
    <source>
        <strain evidence="3">No.713</strain>
    </source>
</reference>